<reference evidence="2 3" key="1">
    <citation type="journal article" date="2014" name="Antonie Van Leeuwenhoek">
        <title>Fictibacillus enclensis sp. nov., isolated from marine sediment.</title>
        <authorList>
            <person name="Dastager S.G."/>
            <person name="Mawlankar R."/>
            <person name="Srinivasan K."/>
            <person name="Tang S.K."/>
            <person name="Lee J.C."/>
            <person name="Ramana V.V."/>
            <person name="Shouche Y.S."/>
        </authorList>
    </citation>
    <scope>NUCLEOTIDE SEQUENCE [LARGE SCALE GENOMIC DNA]</scope>
    <source>
        <strain evidence="2 3">NIO-1003</strain>
    </source>
</reference>
<dbReference type="SUPFAM" id="SSF54593">
    <property type="entry name" value="Glyoxalase/Bleomycin resistance protein/Dihydroxybiphenyl dioxygenase"/>
    <property type="match status" value="1"/>
</dbReference>
<dbReference type="InterPro" id="IPR028973">
    <property type="entry name" value="PhnB-like"/>
</dbReference>
<dbReference type="EMBL" id="LNQN01000006">
    <property type="protein sequence ID" value="KSU81181.1"/>
    <property type="molecule type" value="Genomic_DNA"/>
</dbReference>
<dbReference type="Proteomes" id="UP000054099">
    <property type="component" value="Unassembled WGS sequence"/>
</dbReference>
<sequence>MQKVTPFLLFEGKAEEAIRFYTSTFKDSEVGNILYQENGMVLYATFTIKGQKLMAIDSMIEHGFTFTPALSLFIEYDSGEELEEMHHKLSDNGKVLMPIADTPISEKFSWVEDRYGVSWQLNMMKK</sequence>
<dbReference type="OrthoDB" id="9806473at2"/>
<evidence type="ECO:0000313" key="2">
    <source>
        <dbReference type="EMBL" id="KSU81181.1"/>
    </source>
</evidence>
<dbReference type="AlphaFoldDB" id="A0A0V8J2C0"/>
<organism evidence="2 3">
    <name type="scientific">Fictibacillus enclensis</name>
    <dbReference type="NCBI Taxonomy" id="1017270"/>
    <lineage>
        <taxon>Bacteria</taxon>
        <taxon>Bacillati</taxon>
        <taxon>Bacillota</taxon>
        <taxon>Bacilli</taxon>
        <taxon>Bacillales</taxon>
        <taxon>Fictibacillaceae</taxon>
        <taxon>Fictibacillus</taxon>
    </lineage>
</organism>
<comment type="caution">
    <text evidence="2">The sequence shown here is derived from an EMBL/GenBank/DDBJ whole genome shotgun (WGS) entry which is preliminary data.</text>
</comment>
<evidence type="ECO:0000259" key="1">
    <source>
        <dbReference type="Pfam" id="PF06983"/>
    </source>
</evidence>
<dbReference type="Gene3D" id="3.30.720.100">
    <property type="match status" value="1"/>
</dbReference>
<evidence type="ECO:0000313" key="3">
    <source>
        <dbReference type="Proteomes" id="UP000054099"/>
    </source>
</evidence>
<name>A0A0V8J2C0_9BACL</name>
<dbReference type="InterPro" id="IPR009725">
    <property type="entry name" value="3_dmu_93_MTrfase"/>
</dbReference>
<feature type="domain" description="PhnB-like" evidence="1">
    <location>
        <begin position="2"/>
        <end position="121"/>
    </location>
</feature>
<dbReference type="RefSeq" id="WP_061974915.1">
    <property type="nucleotide sequence ID" value="NZ_FMAV01000004.1"/>
</dbReference>
<dbReference type="PANTHER" id="PTHR33990">
    <property type="entry name" value="PROTEIN YJDN-RELATED"/>
    <property type="match status" value="1"/>
</dbReference>
<gene>
    <name evidence="2" type="ORF">AS030_19780</name>
</gene>
<dbReference type="CDD" id="cd06588">
    <property type="entry name" value="PhnB_like"/>
    <property type="match status" value="1"/>
</dbReference>
<protein>
    <submittedName>
        <fullName evidence="2">Glyoxalase family protein</fullName>
    </submittedName>
</protein>
<dbReference type="InterPro" id="IPR029068">
    <property type="entry name" value="Glyas_Bleomycin-R_OHBP_Dase"/>
</dbReference>
<keyword evidence="3" id="KW-1185">Reference proteome</keyword>
<dbReference type="PANTHER" id="PTHR33990:SF4">
    <property type="entry name" value="PHNB-LIKE DOMAIN-CONTAINING PROTEIN"/>
    <property type="match status" value="1"/>
</dbReference>
<accession>A0A0V8J2C0</accession>
<dbReference type="Gene3D" id="3.30.720.110">
    <property type="match status" value="1"/>
</dbReference>
<dbReference type="PIRSF" id="PIRSF021700">
    <property type="entry name" value="3_dmu_93_MTrfase"/>
    <property type="match status" value="1"/>
</dbReference>
<proteinExistence type="predicted"/>
<dbReference type="Pfam" id="PF06983">
    <property type="entry name" value="3-dmu-9_3-mt"/>
    <property type="match status" value="1"/>
</dbReference>